<gene>
    <name evidence="2" type="ORF">SLEP1_g7092</name>
</gene>
<reference evidence="2 3" key="1">
    <citation type="journal article" date="2021" name="Commun. Biol.">
        <title>The genome of Shorea leprosula (Dipterocarpaceae) highlights the ecological relevance of drought in aseasonal tropical rainforests.</title>
        <authorList>
            <person name="Ng K.K.S."/>
            <person name="Kobayashi M.J."/>
            <person name="Fawcett J.A."/>
            <person name="Hatakeyama M."/>
            <person name="Paape T."/>
            <person name="Ng C.H."/>
            <person name="Ang C.C."/>
            <person name="Tnah L.H."/>
            <person name="Lee C.T."/>
            <person name="Nishiyama T."/>
            <person name="Sese J."/>
            <person name="O'Brien M.J."/>
            <person name="Copetti D."/>
            <person name="Mohd Noor M.I."/>
            <person name="Ong R.C."/>
            <person name="Putra M."/>
            <person name="Sireger I.Z."/>
            <person name="Indrioko S."/>
            <person name="Kosugi Y."/>
            <person name="Izuno A."/>
            <person name="Isagi Y."/>
            <person name="Lee S.L."/>
            <person name="Shimizu K.K."/>
        </authorList>
    </citation>
    <scope>NUCLEOTIDE SEQUENCE [LARGE SCALE GENOMIC DNA]</scope>
    <source>
        <strain evidence="2">214</strain>
    </source>
</reference>
<keyword evidence="1" id="KW-0808">Transferase</keyword>
<dbReference type="Pfam" id="PF02458">
    <property type="entry name" value="Transferase"/>
    <property type="match status" value="1"/>
</dbReference>
<dbReference type="GO" id="GO:0016740">
    <property type="term" value="F:transferase activity"/>
    <property type="evidence" value="ECO:0007669"/>
    <property type="project" value="UniProtKB-KW"/>
</dbReference>
<name>A0AAV5I5B9_9ROSI</name>
<dbReference type="Gene3D" id="3.30.559.10">
    <property type="entry name" value="Chloramphenicol acetyltransferase-like domain"/>
    <property type="match status" value="1"/>
</dbReference>
<keyword evidence="3" id="KW-1185">Reference proteome</keyword>
<dbReference type="Proteomes" id="UP001054252">
    <property type="component" value="Unassembled WGS sequence"/>
</dbReference>
<dbReference type="InterPro" id="IPR051283">
    <property type="entry name" value="Sec_Metabolite_Acyltrans"/>
</dbReference>
<protein>
    <submittedName>
        <fullName evidence="2">Uncharacterized protein</fullName>
    </submittedName>
</protein>
<dbReference type="AlphaFoldDB" id="A0AAV5I5B9"/>
<dbReference type="PANTHER" id="PTHR31896:SF50">
    <property type="entry name" value="BAHD ACYLTRANSFERASE DCR"/>
    <property type="match status" value="1"/>
</dbReference>
<sequence length="116" mass="13156">MAVNCRSRLEPRLDAFYFGNAIQSILTIAPARELLSRDLSWGVDLLHKANKFDSKISAFPGREGNEAVDLEVVLAPETMTELENDVEFMQYFSGKEAWYHLLVVGEQDWCSFLLGI</sequence>
<organism evidence="2 3">
    <name type="scientific">Rubroshorea leprosula</name>
    <dbReference type="NCBI Taxonomy" id="152421"/>
    <lineage>
        <taxon>Eukaryota</taxon>
        <taxon>Viridiplantae</taxon>
        <taxon>Streptophyta</taxon>
        <taxon>Embryophyta</taxon>
        <taxon>Tracheophyta</taxon>
        <taxon>Spermatophyta</taxon>
        <taxon>Magnoliopsida</taxon>
        <taxon>eudicotyledons</taxon>
        <taxon>Gunneridae</taxon>
        <taxon>Pentapetalae</taxon>
        <taxon>rosids</taxon>
        <taxon>malvids</taxon>
        <taxon>Malvales</taxon>
        <taxon>Dipterocarpaceae</taxon>
        <taxon>Rubroshorea</taxon>
    </lineage>
</organism>
<comment type="caution">
    <text evidence="2">The sequence shown here is derived from an EMBL/GenBank/DDBJ whole genome shotgun (WGS) entry which is preliminary data.</text>
</comment>
<evidence type="ECO:0000313" key="3">
    <source>
        <dbReference type="Proteomes" id="UP001054252"/>
    </source>
</evidence>
<dbReference type="InterPro" id="IPR023213">
    <property type="entry name" value="CAT-like_dom_sf"/>
</dbReference>
<accession>A0AAV5I5B9</accession>
<proteinExistence type="predicted"/>
<evidence type="ECO:0000313" key="2">
    <source>
        <dbReference type="EMBL" id="GKU93499.1"/>
    </source>
</evidence>
<dbReference type="PANTHER" id="PTHR31896">
    <property type="entry name" value="FAMILY REGULATORY PROTEIN, PUTATIVE (AFU_ORTHOLOGUE AFUA_3G14730)-RELATED"/>
    <property type="match status" value="1"/>
</dbReference>
<evidence type="ECO:0000256" key="1">
    <source>
        <dbReference type="ARBA" id="ARBA00022679"/>
    </source>
</evidence>
<dbReference type="EMBL" id="BPVZ01000007">
    <property type="protein sequence ID" value="GKU93499.1"/>
    <property type="molecule type" value="Genomic_DNA"/>
</dbReference>